<dbReference type="EMBL" id="BAAAQD010000061">
    <property type="protein sequence ID" value="GAA1576778.1"/>
    <property type="molecule type" value="Genomic_DNA"/>
</dbReference>
<dbReference type="PANTHER" id="PTHR48207:SF3">
    <property type="entry name" value="SUCCINATE--HYDROXYMETHYLGLUTARATE COA-TRANSFERASE"/>
    <property type="match status" value="1"/>
</dbReference>
<comment type="caution">
    <text evidence="2">The sequence shown here is derived from an EMBL/GenBank/DDBJ whole genome shotgun (WGS) entry which is preliminary data.</text>
</comment>
<evidence type="ECO:0000313" key="2">
    <source>
        <dbReference type="EMBL" id="GAA1576778.1"/>
    </source>
</evidence>
<name>A0ABP4PBE1_9ACTN</name>
<accession>A0ABP4PBE1</accession>
<keyword evidence="1 2" id="KW-0808">Transferase</keyword>
<gene>
    <name evidence="2" type="ORF">GCM10009827_118210</name>
</gene>
<dbReference type="InterPro" id="IPR044855">
    <property type="entry name" value="CoA-Trfase_III_dom3_sf"/>
</dbReference>
<protein>
    <submittedName>
        <fullName evidence="2">CoA transferase</fullName>
    </submittedName>
</protein>
<dbReference type="PANTHER" id="PTHR48207">
    <property type="entry name" value="SUCCINATE--HYDROXYMETHYLGLUTARATE COA-TRANSFERASE"/>
    <property type="match status" value="1"/>
</dbReference>
<dbReference type="InterPro" id="IPR023606">
    <property type="entry name" value="CoA-Trfase_III_dom_1_sf"/>
</dbReference>
<dbReference type="InterPro" id="IPR003673">
    <property type="entry name" value="CoA-Trfase_fam_III"/>
</dbReference>
<dbReference type="Proteomes" id="UP001501470">
    <property type="component" value="Unassembled WGS sequence"/>
</dbReference>
<evidence type="ECO:0000313" key="3">
    <source>
        <dbReference type="Proteomes" id="UP001501470"/>
    </source>
</evidence>
<proteinExistence type="predicted"/>
<sequence length="402" mass="43432">MTETSYPPHALDGITVLDAATLVAGPLIATYLGEYGAEIIKIEQPGSGDPIRQWGSSKDGVNLMWKSLSRNKKSVSLNLRAQRGQEMLRQLAATADVLIVNTRPTTLRTWSLTYERLSAANPGLVMVHVTGYGAGGPYSDRPGFGTIGEAMSGFAHLTGEPDGPPTLPGLMLADCIAGVHGAFAVATALRYRERTGNGQLIDLSLLEPIARFAEQATLTYDQLGVVPGREGNRWSISVPRNTYQTGDRQWIALSGSSPTIALRVYDAIGRPELKEDPEYADPSRRIQNRDAVDDLIARWVRARPLTEVLARFAATGVAAGPVYDAAQLMADPHLAARGTFVTVPDEDLDRVRVQAPVARMSRTPGQIRHLGRTVGADNTTVYGRLLGLTSQDLQQLRSQGLI</sequence>
<organism evidence="2 3">
    <name type="scientific">Dactylosporangium maewongense</name>
    <dbReference type="NCBI Taxonomy" id="634393"/>
    <lineage>
        <taxon>Bacteria</taxon>
        <taxon>Bacillati</taxon>
        <taxon>Actinomycetota</taxon>
        <taxon>Actinomycetes</taxon>
        <taxon>Micromonosporales</taxon>
        <taxon>Micromonosporaceae</taxon>
        <taxon>Dactylosporangium</taxon>
    </lineage>
</organism>
<dbReference type="Pfam" id="PF02515">
    <property type="entry name" value="CoA_transf_3"/>
    <property type="match status" value="1"/>
</dbReference>
<dbReference type="Gene3D" id="3.40.50.10540">
    <property type="entry name" value="Crotonobetainyl-coa:carnitine coa-transferase, domain 1"/>
    <property type="match status" value="1"/>
</dbReference>
<dbReference type="Gene3D" id="3.30.1540.10">
    <property type="entry name" value="formyl-coa transferase, domain 3"/>
    <property type="match status" value="1"/>
</dbReference>
<reference evidence="3" key="1">
    <citation type="journal article" date="2019" name="Int. J. Syst. Evol. Microbiol.">
        <title>The Global Catalogue of Microorganisms (GCM) 10K type strain sequencing project: providing services to taxonomists for standard genome sequencing and annotation.</title>
        <authorList>
            <consortium name="The Broad Institute Genomics Platform"/>
            <consortium name="The Broad Institute Genome Sequencing Center for Infectious Disease"/>
            <person name="Wu L."/>
            <person name="Ma J."/>
        </authorList>
    </citation>
    <scope>NUCLEOTIDE SEQUENCE [LARGE SCALE GENOMIC DNA]</scope>
    <source>
        <strain evidence="3">JCM 15933</strain>
    </source>
</reference>
<dbReference type="GO" id="GO:0016740">
    <property type="term" value="F:transferase activity"/>
    <property type="evidence" value="ECO:0007669"/>
    <property type="project" value="UniProtKB-KW"/>
</dbReference>
<keyword evidence="3" id="KW-1185">Reference proteome</keyword>
<dbReference type="RefSeq" id="WP_344515646.1">
    <property type="nucleotide sequence ID" value="NZ_BAAAQD010000061.1"/>
</dbReference>
<dbReference type="SUPFAM" id="SSF89796">
    <property type="entry name" value="CoA-transferase family III (CaiB/BaiF)"/>
    <property type="match status" value="1"/>
</dbReference>
<evidence type="ECO:0000256" key="1">
    <source>
        <dbReference type="ARBA" id="ARBA00022679"/>
    </source>
</evidence>
<dbReference type="InterPro" id="IPR050483">
    <property type="entry name" value="CoA-transferase_III_domain"/>
</dbReference>